<accession>A0A2R6AHR6</accession>
<evidence type="ECO:0000313" key="2">
    <source>
        <dbReference type="Proteomes" id="UP000240569"/>
    </source>
</evidence>
<protein>
    <submittedName>
        <fullName evidence="1">Uncharacterized protein</fullName>
    </submittedName>
</protein>
<sequence>MVNLGVFGICSLKCKASCLVFVRCEFLWYSSCFACVAKLAHRFELSFQLTAVFDTLGSGKPSHASSVSAVFCASHSSKARLWKINNTKCYLC</sequence>
<organism evidence="1 2">
    <name type="scientific">Candidatus Marsarchaeota G1 archaeon BE_D</name>
    <dbReference type="NCBI Taxonomy" id="1978156"/>
    <lineage>
        <taxon>Archaea</taxon>
        <taxon>Candidatus Marsarchaeota</taxon>
        <taxon>Candidatus Marsarchaeota group 1</taxon>
    </lineage>
</organism>
<dbReference type="AlphaFoldDB" id="A0A2R6AHR6"/>
<dbReference type="EMBL" id="NEXD01000017">
    <property type="protein sequence ID" value="PSN85917.1"/>
    <property type="molecule type" value="Genomic_DNA"/>
</dbReference>
<proteinExistence type="predicted"/>
<dbReference type="Proteomes" id="UP000240569">
    <property type="component" value="Unassembled WGS sequence"/>
</dbReference>
<reference evidence="1 2" key="1">
    <citation type="submission" date="2017-04" db="EMBL/GenBank/DDBJ databases">
        <title>Novel microbial lineages endemic to geothermal iron-oxide mats fill important gaps in the evolutionary history of Archaea.</title>
        <authorList>
            <person name="Jay Z.J."/>
            <person name="Beam J.P."/>
            <person name="Dlakic M."/>
            <person name="Rusch D.B."/>
            <person name="Kozubal M.A."/>
            <person name="Inskeep W.P."/>
        </authorList>
    </citation>
    <scope>NUCLEOTIDE SEQUENCE [LARGE SCALE GENOMIC DNA]</scope>
    <source>
        <strain evidence="1">BE_D</strain>
    </source>
</reference>
<evidence type="ECO:0000313" key="1">
    <source>
        <dbReference type="EMBL" id="PSN85917.1"/>
    </source>
</evidence>
<gene>
    <name evidence="1" type="ORF">B9Q02_04365</name>
</gene>
<name>A0A2R6AHR6_9ARCH</name>
<comment type="caution">
    <text evidence="1">The sequence shown here is derived from an EMBL/GenBank/DDBJ whole genome shotgun (WGS) entry which is preliminary data.</text>
</comment>